<accession>A0ACD4ZP86</accession>
<organism evidence="1 2">
    <name type="scientific">Streptomyces scopuliridis</name>
    <dbReference type="NCBI Taxonomy" id="452529"/>
    <lineage>
        <taxon>Bacteria</taxon>
        <taxon>Bacillati</taxon>
        <taxon>Actinomycetota</taxon>
        <taxon>Actinomycetes</taxon>
        <taxon>Kitasatosporales</taxon>
        <taxon>Streptomycetaceae</taxon>
        <taxon>Streptomyces</taxon>
    </lineage>
</organism>
<evidence type="ECO:0000313" key="2">
    <source>
        <dbReference type="Proteomes" id="UP001348369"/>
    </source>
</evidence>
<dbReference type="Proteomes" id="UP001348369">
    <property type="component" value="Chromosome"/>
</dbReference>
<evidence type="ECO:0000313" key="1">
    <source>
        <dbReference type="EMBL" id="WSC00004.1"/>
    </source>
</evidence>
<gene>
    <name evidence="1" type="ORF">OG835_25450</name>
</gene>
<name>A0ACD4ZP86_9ACTN</name>
<keyword evidence="2" id="KW-1185">Reference proteome</keyword>
<dbReference type="EMBL" id="CP109109">
    <property type="protein sequence ID" value="WSC00004.1"/>
    <property type="molecule type" value="Genomic_DNA"/>
</dbReference>
<sequence length="472" mass="49001">MTHRTARSPEAPESAKAPEAPRTPEAPKAAETAPADTPPGSPGAGRPRVHRAWWVALAAALTIVVAGAFTTLSGVLVTPLHGAFGWSRATIGVAVSVNMVLYGLTAPFAAALMDRFGIRRTALAALAVVATGALLTTVMTAPWQFTLFWGLLVGLGSGAMAMTFAATVTQRWFVRGRGLVTGILTAAGVFGQFVFLPVLSWLTERHGWRPALVSVALAALVLLPLVRLLLRDHPADGGLKPYGGAEFVPRPAPAPGAARRTVRVLLDTARTGPFWLLAGVFAVCGASTNGIMWSHFTPAAHDHGMAATTASSLLALIGICNVAGTIGSGWLTDRYDPRRLLAGCFVLRGISLVLLPMLMAATPGPPLVVFAVFFGLLDVATVPPVIALCREFYGADSAIVFGWVNAAHQLGAGLMAGLGGVIRDAFGTYDPVWVASGALCAMAALLALVIRGRPAAGPENYAEEPCNPSGVT</sequence>
<reference evidence="1" key="1">
    <citation type="submission" date="2022-10" db="EMBL/GenBank/DDBJ databases">
        <title>The complete genomes of actinobacterial strains from the NBC collection.</title>
        <authorList>
            <person name="Joergensen T.S."/>
            <person name="Alvarez Arevalo M."/>
            <person name="Sterndorff E.B."/>
            <person name="Faurdal D."/>
            <person name="Vuksanovic O."/>
            <person name="Mourched A.-S."/>
            <person name="Charusanti P."/>
            <person name="Shaw S."/>
            <person name="Blin K."/>
            <person name="Weber T."/>
        </authorList>
    </citation>
    <scope>NUCLEOTIDE SEQUENCE</scope>
    <source>
        <strain evidence="1">NBC 01771</strain>
    </source>
</reference>
<protein>
    <submittedName>
        <fullName evidence="1">MFS transporter</fullName>
    </submittedName>
</protein>
<proteinExistence type="predicted"/>